<feature type="region of interest" description="Disordered" evidence="1">
    <location>
        <begin position="70"/>
        <end position="104"/>
    </location>
</feature>
<protein>
    <recommendedName>
        <fullName evidence="2">Rho-GAP domain-containing protein</fullName>
    </recommendedName>
</protein>
<evidence type="ECO:0000259" key="2">
    <source>
        <dbReference type="PROSITE" id="PS50238"/>
    </source>
</evidence>
<gene>
    <name evidence="3" type="ORF">WA026_020276</name>
</gene>
<dbReference type="GO" id="GO:0007165">
    <property type="term" value="P:signal transduction"/>
    <property type="evidence" value="ECO:0007669"/>
    <property type="project" value="InterPro"/>
</dbReference>
<dbReference type="EMBL" id="JARQZJ010000014">
    <property type="protein sequence ID" value="KAK9872924.1"/>
    <property type="molecule type" value="Genomic_DNA"/>
</dbReference>
<evidence type="ECO:0000313" key="3">
    <source>
        <dbReference type="EMBL" id="KAK9872924.1"/>
    </source>
</evidence>
<reference evidence="3 4" key="1">
    <citation type="submission" date="2023-03" db="EMBL/GenBank/DDBJ databases">
        <title>Genome insight into feeding habits of ladybird beetles.</title>
        <authorList>
            <person name="Li H.-S."/>
            <person name="Huang Y.-H."/>
            <person name="Pang H."/>
        </authorList>
    </citation>
    <scope>NUCLEOTIDE SEQUENCE [LARGE SCALE GENOMIC DNA]</scope>
    <source>
        <strain evidence="3">SYSU_2023b</strain>
        <tissue evidence="3">Whole body</tissue>
    </source>
</reference>
<name>A0AAW1U0N1_9CUCU</name>
<dbReference type="Gene3D" id="1.10.555.10">
    <property type="entry name" value="Rho GTPase activation protein"/>
    <property type="match status" value="1"/>
</dbReference>
<organism evidence="3 4">
    <name type="scientific">Henosepilachna vigintioctopunctata</name>
    <dbReference type="NCBI Taxonomy" id="420089"/>
    <lineage>
        <taxon>Eukaryota</taxon>
        <taxon>Metazoa</taxon>
        <taxon>Ecdysozoa</taxon>
        <taxon>Arthropoda</taxon>
        <taxon>Hexapoda</taxon>
        <taxon>Insecta</taxon>
        <taxon>Pterygota</taxon>
        <taxon>Neoptera</taxon>
        <taxon>Endopterygota</taxon>
        <taxon>Coleoptera</taxon>
        <taxon>Polyphaga</taxon>
        <taxon>Cucujiformia</taxon>
        <taxon>Coccinelloidea</taxon>
        <taxon>Coccinellidae</taxon>
        <taxon>Epilachninae</taxon>
        <taxon>Epilachnini</taxon>
        <taxon>Henosepilachna</taxon>
    </lineage>
</organism>
<keyword evidence="4" id="KW-1185">Reference proteome</keyword>
<evidence type="ECO:0000256" key="1">
    <source>
        <dbReference type="SAM" id="MobiDB-lite"/>
    </source>
</evidence>
<comment type="caution">
    <text evidence="3">The sequence shown here is derived from an EMBL/GenBank/DDBJ whole genome shotgun (WGS) entry which is preliminary data.</text>
</comment>
<dbReference type="InterPro" id="IPR008936">
    <property type="entry name" value="Rho_GTPase_activation_prot"/>
</dbReference>
<accession>A0AAW1U0N1</accession>
<dbReference type="Proteomes" id="UP001431783">
    <property type="component" value="Unassembled WGS sequence"/>
</dbReference>
<evidence type="ECO:0000313" key="4">
    <source>
        <dbReference type="Proteomes" id="UP001431783"/>
    </source>
</evidence>
<dbReference type="InterPro" id="IPR000198">
    <property type="entry name" value="RhoGAP_dom"/>
</dbReference>
<dbReference type="PROSITE" id="PS50238">
    <property type="entry name" value="RHOGAP"/>
    <property type="match status" value="1"/>
</dbReference>
<sequence length="104" mass="11917">MPADNLAKIFAPRLIGFTSENLEDKNDVITELMQQINVMKFLLTTPAYYWESIIHVNQTQCGTRLQQTPSTASLLIGPPKTPMRLKESTSKKRRFFPTPPDDRH</sequence>
<proteinExistence type="predicted"/>
<dbReference type="AlphaFoldDB" id="A0AAW1U0N1"/>
<feature type="domain" description="Rho-GAP" evidence="2">
    <location>
        <begin position="1"/>
        <end position="50"/>
    </location>
</feature>